<dbReference type="InterPro" id="IPR001128">
    <property type="entry name" value="Cyt_P450"/>
</dbReference>
<comment type="similarity">
    <text evidence="1 6">Belongs to the cytochrome P450 family.</text>
</comment>
<evidence type="ECO:0000256" key="4">
    <source>
        <dbReference type="ARBA" id="ARBA00023004"/>
    </source>
</evidence>
<protein>
    <submittedName>
        <fullName evidence="8">Cytochrome P450</fullName>
    </submittedName>
</protein>
<dbReference type="GO" id="GO:0004497">
    <property type="term" value="F:monooxygenase activity"/>
    <property type="evidence" value="ECO:0007669"/>
    <property type="project" value="UniProtKB-KW"/>
</dbReference>
<dbReference type="Proteomes" id="UP000070700">
    <property type="component" value="Unassembled WGS sequence"/>
</dbReference>
<dbReference type="PRINTS" id="PR00385">
    <property type="entry name" value="P450"/>
</dbReference>
<feature type="coiled-coil region" evidence="7">
    <location>
        <begin position="272"/>
        <end position="299"/>
    </location>
</feature>
<dbReference type="Gene3D" id="1.10.630.10">
    <property type="entry name" value="Cytochrome P450"/>
    <property type="match status" value="1"/>
</dbReference>
<dbReference type="InterPro" id="IPR017972">
    <property type="entry name" value="Cyt_P450_CS"/>
</dbReference>
<proteinExistence type="inferred from homology"/>
<evidence type="ECO:0000256" key="3">
    <source>
        <dbReference type="ARBA" id="ARBA00023002"/>
    </source>
</evidence>
<dbReference type="InterPro" id="IPR002401">
    <property type="entry name" value="Cyt_P450_E_grp-I"/>
</dbReference>
<keyword evidence="4 5" id="KW-0408">Iron</keyword>
<evidence type="ECO:0000256" key="2">
    <source>
        <dbReference type="ARBA" id="ARBA00022723"/>
    </source>
</evidence>
<dbReference type="PRINTS" id="PR00463">
    <property type="entry name" value="EP450I"/>
</dbReference>
<dbReference type="InterPro" id="IPR050364">
    <property type="entry name" value="Cytochrome_P450_fung"/>
</dbReference>
<organism evidence="8 9">
    <name type="scientific">Mollisia scopiformis</name>
    <name type="common">Conifer needle endophyte fungus</name>
    <name type="synonym">Phialocephala scopiformis</name>
    <dbReference type="NCBI Taxonomy" id="149040"/>
    <lineage>
        <taxon>Eukaryota</taxon>
        <taxon>Fungi</taxon>
        <taxon>Dikarya</taxon>
        <taxon>Ascomycota</taxon>
        <taxon>Pezizomycotina</taxon>
        <taxon>Leotiomycetes</taxon>
        <taxon>Helotiales</taxon>
        <taxon>Mollisiaceae</taxon>
        <taxon>Mollisia</taxon>
    </lineage>
</organism>
<reference evidence="8 9" key="1">
    <citation type="submission" date="2015-10" db="EMBL/GenBank/DDBJ databases">
        <title>Full genome of DAOMC 229536 Phialocephala scopiformis, a fungal endophyte of spruce producing the potent anti-insectan compound rugulosin.</title>
        <authorList>
            <consortium name="DOE Joint Genome Institute"/>
            <person name="Walker A.K."/>
            <person name="Frasz S.L."/>
            <person name="Seifert K.A."/>
            <person name="Miller J.D."/>
            <person name="Mondo S.J."/>
            <person name="Labutti K."/>
            <person name="Lipzen A."/>
            <person name="Dockter R."/>
            <person name="Kennedy M."/>
            <person name="Grigoriev I.V."/>
            <person name="Spatafora J.W."/>
        </authorList>
    </citation>
    <scope>NUCLEOTIDE SEQUENCE [LARGE SCALE GENOMIC DNA]</scope>
    <source>
        <strain evidence="8 9">CBS 120377</strain>
    </source>
</reference>
<dbReference type="EMBL" id="KQ947419">
    <property type="protein sequence ID" value="KUJ15017.1"/>
    <property type="molecule type" value="Genomic_DNA"/>
</dbReference>
<dbReference type="AlphaFoldDB" id="A0A194X5C7"/>
<dbReference type="PANTHER" id="PTHR46300">
    <property type="entry name" value="P450, PUTATIVE (EUROFUNG)-RELATED-RELATED"/>
    <property type="match status" value="1"/>
</dbReference>
<keyword evidence="5 6" id="KW-0349">Heme</keyword>
<dbReference type="SUPFAM" id="SSF48264">
    <property type="entry name" value="Cytochrome P450"/>
    <property type="match status" value="1"/>
</dbReference>
<comment type="cofactor">
    <cofactor evidence="5">
        <name>heme</name>
        <dbReference type="ChEBI" id="CHEBI:30413"/>
    </cofactor>
</comment>
<sequence length="518" mass="58296">MLPLLPVLLGFLFFGFLWWAFSPRGNKKNREPLPPSPPADPIIGHVRVVPAERPELTYVKWGKEHNTDILYLNFFGKSTIVLNSVQAAMELLDRRGAKYSDRPDFPFMKEQGWQRNLAFFSSGPSFRRHRKMFQNAFTTANCVPYREAQEMEARKVVGRILKTPQDWQSHLIMFGTTVILRIAYGITVGENDDPYVELAKKASFIISNAGQTGATMVDNFPFLRYLPKWLSILPSLKLAREYYPYVRALHDLPFAAVKTAMSHGVAETSFVKKMLEEMAENDENEKKDTEAQINTLTDADVNGAAGTIYVAGQDTSLATLSMFVLNMTEHPEVQRKGWEEIESVIGKERLPTFADRDKLPYVDCIMQEVFRRYPVVPLGVPHKSAEDGTYKGYFIPKGRSTMVANAYAMLRDENVYKDPGTFNPSRYLPIEKGGAGEPLPIGQFGFGRRICPGRHLATASVWMVMATMLATLEISRPKDINGNDIIPAPTFSTGIVSHPAPFLSVLKPRFENVAELLS</sequence>
<dbReference type="OrthoDB" id="2789670at2759"/>
<dbReference type="PANTHER" id="PTHR46300:SF5">
    <property type="entry name" value="CYTOCHROME P450"/>
    <property type="match status" value="1"/>
</dbReference>
<keyword evidence="7" id="KW-0175">Coiled coil</keyword>
<dbReference type="Pfam" id="PF00067">
    <property type="entry name" value="p450"/>
    <property type="match status" value="1"/>
</dbReference>
<dbReference type="STRING" id="149040.A0A194X5C7"/>
<dbReference type="InParanoid" id="A0A194X5C7"/>
<evidence type="ECO:0000256" key="1">
    <source>
        <dbReference type="ARBA" id="ARBA00010617"/>
    </source>
</evidence>
<dbReference type="GO" id="GO:0005506">
    <property type="term" value="F:iron ion binding"/>
    <property type="evidence" value="ECO:0007669"/>
    <property type="project" value="InterPro"/>
</dbReference>
<keyword evidence="3 6" id="KW-0560">Oxidoreductase</keyword>
<gene>
    <name evidence="8" type="ORF">LY89DRAFT_720431</name>
</gene>
<dbReference type="KEGG" id="psco:LY89DRAFT_720431"/>
<evidence type="ECO:0000256" key="6">
    <source>
        <dbReference type="RuleBase" id="RU000461"/>
    </source>
</evidence>
<keyword evidence="9" id="KW-1185">Reference proteome</keyword>
<dbReference type="GO" id="GO:0020037">
    <property type="term" value="F:heme binding"/>
    <property type="evidence" value="ECO:0007669"/>
    <property type="project" value="InterPro"/>
</dbReference>
<dbReference type="GeneID" id="28828292"/>
<feature type="binding site" description="axial binding residue" evidence="5">
    <location>
        <position position="451"/>
    </location>
    <ligand>
        <name>heme</name>
        <dbReference type="ChEBI" id="CHEBI:30413"/>
    </ligand>
    <ligandPart>
        <name>Fe</name>
        <dbReference type="ChEBI" id="CHEBI:18248"/>
    </ligandPart>
</feature>
<evidence type="ECO:0000313" key="9">
    <source>
        <dbReference type="Proteomes" id="UP000070700"/>
    </source>
</evidence>
<dbReference type="RefSeq" id="XP_018069372.1">
    <property type="nucleotide sequence ID" value="XM_018218566.1"/>
</dbReference>
<evidence type="ECO:0000256" key="5">
    <source>
        <dbReference type="PIRSR" id="PIRSR602401-1"/>
    </source>
</evidence>
<dbReference type="PROSITE" id="PS00086">
    <property type="entry name" value="CYTOCHROME_P450"/>
    <property type="match status" value="1"/>
</dbReference>
<accession>A0A194X5C7</accession>
<evidence type="ECO:0000313" key="8">
    <source>
        <dbReference type="EMBL" id="KUJ15017.1"/>
    </source>
</evidence>
<dbReference type="GO" id="GO:0016705">
    <property type="term" value="F:oxidoreductase activity, acting on paired donors, with incorporation or reduction of molecular oxygen"/>
    <property type="evidence" value="ECO:0007669"/>
    <property type="project" value="InterPro"/>
</dbReference>
<name>A0A194X5C7_MOLSC</name>
<dbReference type="InterPro" id="IPR036396">
    <property type="entry name" value="Cyt_P450_sf"/>
</dbReference>
<dbReference type="CDD" id="cd11065">
    <property type="entry name" value="CYP64-like"/>
    <property type="match status" value="1"/>
</dbReference>
<keyword evidence="2 5" id="KW-0479">Metal-binding</keyword>
<evidence type="ECO:0000256" key="7">
    <source>
        <dbReference type="SAM" id="Coils"/>
    </source>
</evidence>
<keyword evidence="6" id="KW-0503">Monooxygenase</keyword>